<dbReference type="Proteomes" id="UP000042738">
    <property type="component" value="Chromosome"/>
</dbReference>
<gene>
    <name evidence="1" type="ORF">SYMBAF_05775</name>
</gene>
<evidence type="ECO:0000313" key="2">
    <source>
        <dbReference type="Proteomes" id="UP000042738"/>
    </source>
</evidence>
<dbReference type="InterPro" id="IPR010352">
    <property type="entry name" value="DUF945"/>
</dbReference>
<organism evidence="1 2">
    <name type="scientific">Serratia symbiotica</name>
    <dbReference type="NCBI Taxonomy" id="138074"/>
    <lineage>
        <taxon>Bacteria</taxon>
        <taxon>Pseudomonadati</taxon>
        <taxon>Pseudomonadota</taxon>
        <taxon>Gammaproteobacteria</taxon>
        <taxon>Enterobacterales</taxon>
        <taxon>Yersiniaceae</taxon>
        <taxon>Serratia</taxon>
    </lineage>
</organism>
<dbReference type="GeneID" id="93736025"/>
<accession>A0A068Z805</accession>
<dbReference type="AlphaFoldDB" id="A0A068Z805"/>
<dbReference type="EMBL" id="CP050855">
    <property type="protein sequence ID" value="QLH62543.1"/>
    <property type="molecule type" value="Genomic_DNA"/>
</dbReference>
<evidence type="ECO:0000313" key="1">
    <source>
        <dbReference type="EMBL" id="QLH62543.1"/>
    </source>
</evidence>
<dbReference type="RefSeq" id="WP_040266043.1">
    <property type="nucleotide sequence ID" value="NZ_CP050855.1"/>
</dbReference>
<dbReference type="STRING" id="138074.SYMBAF_50446"/>
<reference evidence="1 2" key="1">
    <citation type="journal article" date="2014" name="Genome Announc.">
        <title>Whole-Genome Sequence of Serratia symbiotica Strain CWBI-2.3T, a Free-Living Symbiont of the Black Bean Aphid Aphis fabae.</title>
        <authorList>
            <person name="Foray V."/>
            <person name="Grigorescu A.S."/>
            <person name="Sabri A."/>
            <person name="Haubruge E."/>
            <person name="Lognay G."/>
            <person name="Francis F."/>
            <person name="Fauconnier M.L."/>
            <person name="Hance T."/>
            <person name="Thonart P."/>
        </authorList>
    </citation>
    <scope>NUCLEOTIDE SEQUENCE [LARGE SCALE GENOMIC DNA]</scope>
    <source>
        <strain evidence="1">CWBI-2.3</strain>
    </source>
</reference>
<dbReference type="Pfam" id="PF06097">
    <property type="entry name" value="DUF945"/>
    <property type="match status" value="1"/>
</dbReference>
<name>A0A068Z805_9GAMM</name>
<sequence>MKKSLVTVSVIVAAGAAWTGASWFTGKLIEQRMDEVVNNANRQLQDFLPKTGAKLGYEHVQRGIFSSKIRYVLRSDGSAPPDAIALKPSDEVAFLATIEHGPFPFAQLKRFNLLPSMASAHLELENTTAVRNLFDITKGKSPFNAISRISYSGDTSSAINITPLEYPIGNSSLKFSGGTLNADVSRDMTAIVLDANNASAVFSGPNGFGQTEQISVHGVSLKRASHASQFDIDLSDQTITMKHFKLAVDGRDTVALDGFNLVSKFGEQGNNIGGQIDYTLDALKIQGNDFGAGKLTLKIDKIEGNSLKEFTNHYNQQALALLQHGQGVGLATYERQTTDILLQHLPLLLKNNPTISVAPLSWKNSQGESHFTLDLALTAPSQAESLDQLITRSIKKLDAHLTIPLTMATETTTQAARLQGYNAEDARKLAQQQVQGLATMSQMFKLATQKDNVISSNLHYADSQFDLNGSKMSLQEFMSMFGLPVPKDSDPTQGAVPAAAP</sequence>
<proteinExistence type="predicted"/>
<protein>
    <submittedName>
        <fullName evidence="1">YdgA family protein</fullName>
    </submittedName>
</protein>